<dbReference type="EMBL" id="PDUG01000005">
    <property type="protein sequence ID" value="PIC26472.1"/>
    <property type="molecule type" value="Genomic_DNA"/>
</dbReference>
<accession>A0A2G5TGN6</accession>
<reference evidence="3" key="1">
    <citation type="submission" date="2017-10" db="EMBL/GenBank/DDBJ databases">
        <title>Rapid genome shrinkage in a self-fertile nematode reveals novel sperm competition proteins.</title>
        <authorList>
            <person name="Yin D."/>
            <person name="Schwarz E.M."/>
            <person name="Thomas C.G."/>
            <person name="Felde R.L."/>
            <person name="Korf I.F."/>
            <person name="Cutter A.D."/>
            <person name="Schartner C.M."/>
            <person name="Ralston E.J."/>
            <person name="Meyer B.J."/>
            <person name="Haag E.S."/>
        </authorList>
    </citation>
    <scope>NUCLEOTIDE SEQUENCE [LARGE SCALE GENOMIC DNA]</scope>
    <source>
        <strain evidence="3">JU1422</strain>
    </source>
</reference>
<feature type="compositionally biased region" description="Basic and acidic residues" evidence="1">
    <location>
        <begin position="186"/>
        <end position="196"/>
    </location>
</feature>
<dbReference type="Proteomes" id="UP000230233">
    <property type="component" value="Chromosome V"/>
</dbReference>
<comment type="caution">
    <text evidence="2">The sequence shown here is derived from an EMBL/GenBank/DDBJ whole genome shotgun (WGS) entry which is preliminary data.</text>
</comment>
<gene>
    <name evidence="2" type="primary">Cnig_chr_V.g19035</name>
    <name evidence="2" type="ORF">B9Z55_019035</name>
</gene>
<evidence type="ECO:0000256" key="1">
    <source>
        <dbReference type="SAM" id="MobiDB-lite"/>
    </source>
</evidence>
<dbReference type="STRING" id="1611254.A0A2G5TGN6"/>
<proteinExistence type="predicted"/>
<name>A0A2G5TGN6_9PELO</name>
<dbReference type="AlphaFoldDB" id="A0A2G5TGN6"/>
<keyword evidence="3" id="KW-1185">Reference proteome</keyword>
<evidence type="ECO:0000313" key="3">
    <source>
        <dbReference type="Proteomes" id="UP000230233"/>
    </source>
</evidence>
<sequence length="213" mass="24895">MSSEEASSMSDSERSKTKSFWTDIKPSTISGRQCLVVRTKLKNPQYANLMLHCENHPEIVNNRPPTKPGYHKLEIYVVQKRVKFDRLIQDKLQWLLKGNHRTSHYILKGDCFQFTKNKSEATHILRQSDYTFSAWSGLDKTILRMLLKDEKHEHCFNSLIVYQCKSNFQRPVVNIRDVEVNHVGERSFDSEAENERQSAGSTEDMREEEADEQ</sequence>
<protein>
    <submittedName>
        <fullName evidence="2">Uncharacterized protein</fullName>
    </submittedName>
</protein>
<organism evidence="2 3">
    <name type="scientific">Caenorhabditis nigoni</name>
    <dbReference type="NCBI Taxonomy" id="1611254"/>
    <lineage>
        <taxon>Eukaryota</taxon>
        <taxon>Metazoa</taxon>
        <taxon>Ecdysozoa</taxon>
        <taxon>Nematoda</taxon>
        <taxon>Chromadorea</taxon>
        <taxon>Rhabditida</taxon>
        <taxon>Rhabditina</taxon>
        <taxon>Rhabditomorpha</taxon>
        <taxon>Rhabditoidea</taxon>
        <taxon>Rhabditidae</taxon>
        <taxon>Peloderinae</taxon>
        <taxon>Caenorhabditis</taxon>
    </lineage>
</organism>
<evidence type="ECO:0000313" key="2">
    <source>
        <dbReference type="EMBL" id="PIC26472.1"/>
    </source>
</evidence>
<feature type="region of interest" description="Disordered" evidence="1">
    <location>
        <begin position="186"/>
        <end position="213"/>
    </location>
</feature>